<reference evidence="1 2" key="1">
    <citation type="journal article" date="2021" name="Hortic Res">
        <title>High-quality reference genome and annotation aids understanding of berry development for evergreen blueberry (Vaccinium darrowii).</title>
        <authorList>
            <person name="Yu J."/>
            <person name="Hulse-Kemp A.M."/>
            <person name="Babiker E."/>
            <person name="Staton M."/>
        </authorList>
    </citation>
    <scope>NUCLEOTIDE SEQUENCE [LARGE SCALE GENOMIC DNA]</scope>
    <source>
        <strain evidence="2">cv. NJ 8807/NJ 8810</strain>
        <tissue evidence="1">Young leaf</tissue>
    </source>
</reference>
<dbReference type="Proteomes" id="UP000828048">
    <property type="component" value="Chromosome 11"/>
</dbReference>
<evidence type="ECO:0000313" key="1">
    <source>
        <dbReference type="EMBL" id="KAH7854125.1"/>
    </source>
</evidence>
<protein>
    <submittedName>
        <fullName evidence="1">Uncharacterized protein</fullName>
    </submittedName>
</protein>
<keyword evidence="2" id="KW-1185">Reference proteome</keyword>
<comment type="caution">
    <text evidence="1">The sequence shown here is derived from an EMBL/GenBank/DDBJ whole genome shotgun (WGS) entry which is preliminary data.</text>
</comment>
<dbReference type="EMBL" id="CM037161">
    <property type="protein sequence ID" value="KAH7854125.1"/>
    <property type="molecule type" value="Genomic_DNA"/>
</dbReference>
<sequence>MELVGSINGLVCLSSRLDGLISIIWNPATKQYVNIPTPNLKFLPNQGGTSIGFCFDSLTNDYKIVRVVWFLEDMELQPRPRVELYLVSTDCWREIEVEVSFDMLLSSCDTIVKGEPYWQGYFHGDPYGVLVWFDVGKEVFREGPELDLPAPYFNGLVNFENSVAMLTSAFWSPEGQLEEEICLFVMEDDSSSWSMKFSAGPSRLTRVVGCSKNGEILLFPFEEHVLQLYNPKTQETSNIQTDLEGLRNKFAKYDFEVSNYTASLVPIRGSKQVEEEGTSGKSIDIEDQVA</sequence>
<organism evidence="1 2">
    <name type="scientific">Vaccinium darrowii</name>
    <dbReference type="NCBI Taxonomy" id="229202"/>
    <lineage>
        <taxon>Eukaryota</taxon>
        <taxon>Viridiplantae</taxon>
        <taxon>Streptophyta</taxon>
        <taxon>Embryophyta</taxon>
        <taxon>Tracheophyta</taxon>
        <taxon>Spermatophyta</taxon>
        <taxon>Magnoliopsida</taxon>
        <taxon>eudicotyledons</taxon>
        <taxon>Gunneridae</taxon>
        <taxon>Pentapetalae</taxon>
        <taxon>asterids</taxon>
        <taxon>Ericales</taxon>
        <taxon>Ericaceae</taxon>
        <taxon>Vaccinioideae</taxon>
        <taxon>Vaccinieae</taxon>
        <taxon>Vaccinium</taxon>
    </lineage>
</organism>
<name>A0ACB7YKR8_9ERIC</name>
<evidence type="ECO:0000313" key="2">
    <source>
        <dbReference type="Proteomes" id="UP000828048"/>
    </source>
</evidence>
<accession>A0ACB7YKR8</accession>
<proteinExistence type="predicted"/>
<gene>
    <name evidence="1" type="ORF">Vadar_010369</name>
</gene>